<keyword evidence="1" id="KW-0175">Coiled coil</keyword>
<dbReference type="Proteomes" id="UP000319040">
    <property type="component" value="Unassembled WGS sequence"/>
</dbReference>
<feature type="coiled-coil region" evidence="1">
    <location>
        <begin position="43"/>
        <end position="77"/>
    </location>
</feature>
<evidence type="ECO:0000256" key="1">
    <source>
        <dbReference type="SAM" id="Coils"/>
    </source>
</evidence>
<reference evidence="2 3" key="1">
    <citation type="submission" date="2017-05" db="EMBL/GenBank/DDBJ databases">
        <authorList>
            <person name="Varghese N."/>
            <person name="Submissions S."/>
        </authorList>
    </citation>
    <scope>NUCLEOTIDE SEQUENCE [LARGE SCALE GENOMIC DNA]</scope>
    <source>
        <strain evidence="2 3">DSM 27040</strain>
    </source>
</reference>
<protein>
    <submittedName>
        <fullName evidence="2">Uncharacterized protein</fullName>
    </submittedName>
</protein>
<dbReference type="RefSeq" id="WP_142532263.1">
    <property type="nucleotide sequence ID" value="NZ_FXTB01000001.1"/>
</dbReference>
<proteinExistence type="predicted"/>
<dbReference type="EMBL" id="FXTB01000001">
    <property type="protein sequence ID" value="SMO46700.1"/>
    <property type="molecule type" value="Genomic_DNA"/>
</dbReference>
<dbReference type="AlphaFoldDB" id="A0A521BJ52"/>
<sequence>MRNIISPLTSSSPWGRLGGASMVNQAGMNKLLLQKVEELTLYVIEKDKEVKGLKADRKELEVEMQKMKDEFEAIKKLILSQ</sequence>
<dbReference type="OrthoDB" id="769954at2"/>
<name>A0A521BJ52_SACCC</name>
<accession>A0A521BJ52</accession>
<gene>
    <name evidence="2" type="ORF">SAMN06265379_101947</name>
</gene>
<keyword evidence="3" id="KW-1185">Reference proteome</keyword>
<evidence type="ECO:0000313" key="3">
    <source>
        <dbReference type="Proteomes" id="UP000319040"/>
    </source>
</evidence>
<evidence type="ECO:0000313" key="2">
    <source>
        <dbReference type="EMBL" id="SMO46700.1"/>
    </source>
</evidence>
<organism evidence="2 3">
    <name type="scientific">Saccharicrinis carchari</name>
    <dbReference type="NCBI Taxonomy" id="1168039"/>
    <lineage>
        <taxon>Bacteria</taxon>
        <taxon>Pseudomonadati</taxon>
        <taxon>Bacteroidota</taxon>
        <taxon>Bacteroidia</taxon>
        <taxon>Marinilabiliales</taxon>
        <taxon>Marinilabiliaceae</taxon>
        <taxon>Saccharicrinis</taxon>
    </lineage>
</organism>